<sequence>METDTPAAPRTCSQSKCKRVAAAGRSTCDTYRENNTRARQESRKWKRKKEAEAGEKRSRKNNTLDAVREEPQEPEDGTESGDERDEAKINGKHVEFRGTYQTPEDPLITDKERVQMTIYEIWKVMGYRFRYVHHKNTSKIQFLTSGETGHRTRLWCCQDKDRKQKARPSTREGAKPQDTLGMHRIFLRHHDSHVHYYDVAMPPEAAAIIREGVASCTLVQMVGRVQALFPQVTANQIHSAWSVMSEILWKRDKMQLPLAKILLKEFGDDVDVLDIHPAEGIEQLAWVMKKVMEPLRRKIVEIGIDATSSSIDIGKRKTVLEAWAQVLRDKYGVIPVFVHVDKDMAEIGMVRSMWDAKIQLCLWHLKRARKLSTTPYNVHRAHAKYIFIDLTFKPAGRADPTEYEGGILDAPMLSVDLTPVLRPHAVTIRLPPTQTRSSVLTDMTNLPSPANNAPPLSTGVDDESDVEDNKRTFCPPELRESIITLMERHLNAHPLIPGYAHPSAEGIREWAVRQMYCFCRDNDLREAWAYLWENWYRRGRWELWAQAEHPEISRLKTTMMVESHWHRIKHDFLHHFHKPRLDLLAWIVVVKLAPQYYRRLKLLMEYTGWSRFSELPSWRKDFKSEWRRPDPYRWVCTCPYFFRSRFLICKHLVQAVHPVDPIFFLEVNRRSASTGSDSSPITAVTATSAHRHAQNEGAGYDSDEELTEVRAERQCRTFDERLTSHLRKIRDFCDGMEYQHQFQDSHMLDTLEREGAGFFGLIDECLTREHCVNSTRSQAPTTWDPSTANAMFYCTRPVPSDRDT</sequence>
<evidence type="ECO:0000256" key="2">
    <source>
        <dbReference type="SAM" id="MobiDB-lite"/>
    </source>
</evidence>
<gene>
    <name evidence="4" type="ORF">DFH07DRAFT_865834</name>
</gene>
<keyword evidence="1" id="KW-0862">Zinc</keyword>
<protein>
    <recommendedName>
        <fullName evidence="3">SWIM-type domain-containing protein</fullName>
    </recommendedName>
</protein>
<keyword evidence="1" id="KW-0863">Zinc-finger</keyword>
<feature type="region of interest" description="Disordered" evidence="2">
    <location>
        <begin position="445"/>
        <end position="470"/>
    </location>
</feature>
<evidence type="ECO:0000259" key="3">
    <source>
        <dbReference type="PROSITE" id="PS50966"/>
    </source>
</evidence>
<keyword evidence="5" id="KW-1185">Reference proteome</keyword>
<dbReference type="PROSITE" id="PS50966">
    <property type="entry name" value="ZF_SWIM"/>
    <property type="match status" value="1"/>
</dbReference>
<evidence type="ECO:0000256" key="1">
    <source>
        <dbReference type="PROSITE-ProRule" id="PRU00325"/>
    </source>
</evidence>
<dbReference type="Proteomes" id="UP001215280">
    <property type="component" value="Unassembled WGS sequence"/>
</dbReference>
<feature type="compositionally biased region" description="Basic and acidic residues" evidence="2">
    <location>
        <begin position="85"/>
        <end position="96"/>
    </location>
</feature>
<reference evidence="4" key="1">
    <citation type="submission" date="2023-03" db="EMBL/GenBank/DDBJ databases">
        <title>Massive genome expansion in bonnet fungi (Mycena s.s.) driven by repeated elements and novel gene families across ecological guilds.</title>
        <authorList>
            <consortium name="Lawrence Berkeley National Laboratory"/>
            <person name="Harder C.B."/>
            <person name="Miyauchi S."/>
            <person name="Viragh M."/>
            <person name="Kuo A."/>
            <person name="Thoen E."/>
            <person name="Andreopoulos B."/>
            <person name="Lu D."/>
            <person name="Skrede I."/>
            <person name="Drula E."/>
            <person name="Henrissat B."/>
            <person name="Morin E."/>
            <person name="Kohler A."/>
            <person name="Barry K."/>
            <person name="LaButti K."/>
            <person name="Morin E."/>
            <person name="Salamov A."/>
            <person name="Lipzen A."/>
            <person name="Mereny Z."/>
            <person name="Hegedus B."/>
            <person name="Baldrian P."/>
            <person name="Stursova M."/>
            <person name="Weitz H."/>
            <person name="Taylor A."/>
            <person name="Grigoriev I.V."/>
            <person name="Nagy L.G."/>
            <person name="Martin F."/>
            <person name="Kauserud H."/>
        </authorList>
    </citation>
    <scope>NUCLEOTIDE SEQUENCE</scope>
    <source>
        <strain evidence="4">CBHHK188m</strain>
    </source>
</reference>
<proteinExistence type="predicted"/>
<comment type="caution">
    <text evidence="4">The sequence shown here is derived from an EMBL/GenBank/DDBJ whole genome shotgun (WGS) entry which is preliminary data.</text>
</comment>
<dbReference type="GO" id="GO:0008270">
    <property type="term" value="F:zinc ion binding"/>
    <property type="evidence" value="ECO:0007669"/>
    <property type="project" value="UniProtKB-KW"/>
</dbReference>
<dbReference type="InterPro" id="IPR007527">
    <property type="entry name" value="Znf_SWIM"/>
</dbReference>
<feature type="region of interest" description="Disordered" evidence="2">
    <location>
        <begin position="676"/>
        <end position="705"/>
    </location>
</feature>
<evidence type="ECO:0000313" key="4">
    <source>
        <dbReference type="EMBL" id="KAJ7774512.1"/>
    </source>
</evidence>
<feature type="domain" description="SWIM-type" evidence="3">
    <location>
        <begin position="622"/>
        <end position="660"/>
    </location>
</feature>
<feature type="compositionally biased region" description="Polar residues" evidence="2">
    <location>
        <begin position="676"/>
        <end position="688"/>
    </location>
</feature>
<feature type="compositionally biased region" description="Acidic residues" evidence="2">
    <location>
        <begin position="72"/>
        <end position="84"/>
    </location>
</feature>
<feature type="region of interest" description="Disordered" evidence="2">
    <location>
        <begin position="1"/>
        <end position="108"/>
    </location>
</feature>
<feature type="compositionally biased region" description="Basic and acidic residues" evidence="2">
    <location>
        <begin position="30"/>
        <end position="56"/>
    </location>
</feature>
<evidence type="ECO:0000313" key="5">
    <source>
        <dbReference type="Proteomes" id="UP001215280"/>
    </source>
</evidence>
<dbReference type="EMBL" id="JARJLG010000015">
    <property type="protein sequence ID" value="KAJ7774512.1"/>
    <property type="molecule type" value="Genomic_DNA"/>
</dbReference>
<accession>A0AAD7JYC4</accession>
<organism evidence="4 5">
    <name type="scientific">Mycena maculata</name>
    <dbReference type="NCBI Taxonomy" id="230809"/>
    <lineage>
        <taxon>Eukaryota</taxon>
        <taxon>Fungi</taxon>
        <taxon>Dikarya</taxon>
        <taxon>Basidiomycota</taxon>
        <taxon>Agaricomycotina</taxon>
        <taxon>Agaricomycetes</taxon>
        <taxon>Agaricomycetidae</taxon>
        <taxon>Agaricales</taxon>
        <taxon>Marasmiineae</taxon>
        <taxon>Mycenaceae</taxon>
        <taxon>Mycena</taxon>
    </lineage>
</organism>
<keyword evidence="1" id="KW-0479">Metal-binding</keyword>
<dbReference type="AlphaFoldDB" id="A0AAD7JYC4"/>
<feature type="compositionally biased region" description="Low complexity" evidence="2">
    <location>
        <begin position="445"/>
        <end position="458"/>
    </location>
</feature>
<name>A0AAD7JYC4_9AGAR</name>